<evidence type="ECO:0000313" key="2">
    <source>
        <dbReference type="Proteomes" id="UP000280292"/>
    </source>
</evidence>
<organism evidence="1 2">
    <name type="scientific">Pseudomonas syringae pv. ribicola</name>
    <dbReference type="NCBI Taxonomy" id="55398"/>
    <lineage>
        <taxon>Bacteria</taxon>
        <taxon>Pseudomonadati</taxon>
        <taxon>Pseudomonadota</taxon>
        <taxon>Gammaproteobacteria</taxon>
        <taxon>Pseudomonadales</taxon>
        <taxon>Pseudomonadaceae</taxon>
        <taxon>Pseudomonas</taxon>
    </lineage>
</organism>
<proteinExistence type="predicted"/>
<name>A0A3M2W8H6_PSESI</name>
<dbReference type="EMBL" id="RBNR01000012">
    <property type="protein sequence ID" value="RML47756.1"/>
    <property type="molecule type" value="Genomic_DNA"/>
</dbReference>
<dbReference type="AlphaFoldDB" id="A0A3M2W8H6"/>
<dbReference type="Proteomes" id="UP000280292">
    <property type="component" value="Unassembled WGS sequence"/>
</dbReference>
<accession>A0A3M2W8H6</accession>
<reference evidence="1 2" key="1">
    <citation type="submission" date="2018-08" db="EMBL/GenBank/DDBJ databases">
        <title>Recombination of ecologically and evolutionarily significant loci maintains genetic cohesion in the Pseudomonas syringae species complex.</title>
        <authorList>
            <person name="Dillon M."/>
            <person name="Thakur S."/>
            <person name="Almeida R.N.D."/>
            <person name="Weir B.S."/>
            <person name="Guttman D.S."/>
        </authorList>
    </citation>
    <scope>NUCLEOTIDE SEQUENCE [LARGE SCALE GENOMIC DNA]</scope>
    <source>
        <strain evidence="1 2">ICMP 3883</strain>
    </source>
</reference>
<gene>
    <name evidence="1" type="ORF">ALQ95_03127</name>
</gene>
<evidence type="ECO:0000313" key="1">
    <source>
        <dbReference type="EMBL" id="RML47756.1"/>
    </source>
</evidence>
<sequence length="106" mass="11820">MTGKLNAFPSEKPAMPTLLITCNAGKLGVKRQRLIAEIYKFSAARLTPSVYVIQTDCAVKEIFKRLKPFIEHDESLYVSEIQSTVGHGDSDVNGWLETNLNGRTLH</sequence>
<protein>
    <submittedName>
        <fullName evidence="1">Uncharacterized protein</fullName>
    </submittedName>
</protein>
<comment type="caution">
    <text evidence="1">The sequence shown here is derived from an EMBL/GenBank/DDBJ whole genome shotgun (WGS) entry which is preliminary data.</text>
</comment>